<dbReference type="AlphaFoldDB" id="A0A9X2YFV3"/>
<reference evidence="2" key="3">
    <citation type="submission" date="2022-08" db="EMBL/GenBank/DDBJ databases">
        <title>Whole genome sequencing of non-tuberculosis mycobacteria type-strains.</title>
        <authorList>
            <person name="Igarashi Y."/>
            <person name="Osugi A."/>
            <person name="Mitarai S."/>
        </authorList>
    </citation>
    <scope>NUCLEOTIDE SEQUENCE</scope>
    <source>
        <strain evidence="2">JCM 16372</strain>
    </source>
</reference>
<evidence type="ECO:0000313" key="1">
    <source>
        <dbReference type="EMBL" id="MCV7072540.1"/>
    </source>
</evidence>
<organism evidence="1 4">
    <name type="scientific">Mycolicibacterium rufum</name>
    <dbReference type="NCBI Taxonomy" id="318424"/>
    <lineage>
        <taxon>Bacteria</taxon>
        <taxon>Bacillati</taxon>
        <taxon>Actinomycetota</taxon>
        <taxon>Actinomycetes</taxon>
        <taxon>Mycobacteriales</taxon>
        <taxon>Mycobacteriaceae</taxon>
        <taxon>Mycolicibacterium</taxon>
    </lineage>
</organism>
<evidence type="ECO:0000313" key="4">
    <source>
        <dbReference type="Proteomes" id="UP001140272"/>
    </source>
</evidence>
<evidence type="ECO:0000313" key="2">
    <source>
        <dbReference type="EMBL" id="ULP39089.1"/>
    </source>
</evidence>
<accession>A0A9X2YFV3</accession>
<gene>
    <name evidence="1" type="ORF">H7H73_21430</name>
    <name evidence="2" type="ORF">MJO55_12155</name>
</gene>
<reference evidence="1" key="2">
    <citation type="journal article" date="2022" name="BMC Genomics">
        <title>Comparative genome analysis of mycobacteria focusing on tRNA and non-coding RNA.</title>
        <authorList>
            <person name="Behra P.R.K."/>
            <person name="Pettersson B.M.F."/>
            <person name="Ramesh M."/>
            <person name="Das S."/>
            <person name="Dasgupta S."/>
            <person name="Kirsebom L.A."/>
        </authorList>
    </citation>
    <scope>NUCLEOTIDE SEQUENCE</scope>
    <source>
        <strain evidence="1">DSM 45406</strain>
    </source>
</reference>
<dbReference type="Proteomes" id="UP001055159">
    <property type="component" value="Chromosome"/>
</dbReference>
<protein>
    <submittedName>
        <fullName evidence="1">Uncharacterized protein</fullName>
    </submittedName>
</protein>
<proteinExistence type="predicted"/>
<reference evidence="1" key="1">
    <citation type="submission" date="2020-07" db="EMBL/GenBank/DDBJ databases">
        <authorList>
            <person name="Pettersson B.M.F."/>
            <person name="Behra P.R.K."/>
            <person name="Ramesh M."/>
            <person name="Das S."/>
            <person name="Dasgupta S."/>
            <person name="Kirsebom L.A."/>
        </authorList>
    </citation>
    <scope>NUCLEOTIDE SEQUENCE</scope>
    <source>
        <strain evidence="1">DSM 45406</strain>
    </source>
</reference>
<name>A0A9X2YFV3_9MYCO</name>
<dbReference type="EMBL" id="JACKRN010000719">
    <property type="protein sequence ID" value="MCV7072540.1"/>
    <property type="molecule type" value="Genomic_DNA"/>
</dbReference>
<dbReference type="Proteomes" id="UP001140272">
    <property type="component" value="Unassembled WGS sequence"/>
</dbReference>
<dbReference type="RefSeq" id="WP_239735977.1">
    <property type="nucleotide sequence ID" value="NZ_CP092427.2"/>
</dbReference>
<evidence type="ECO:0000313" key="3">
    <source>
        <dbReference type="Proteomes" id="UP001055159"/>
    </source>
</evidence>
<dbReference type="EMBL" id="CP092427">
    <property type="protein sequence ID" value="ULP39089.1"/>
    <property type="molecule type" value="Genomic_DNA"/>
</dbReference>
<keyword evidence="3" id="KW-1185">Reference proteome</keyword>
<sequence length="58" mass="6371">MTALQDWLSNSPVTPDAIKAVIRDAWRGLTSDDDDFDETFDDGSAVAPQLMGRGLERC</sequence>